<dbReference type="AlphaFoldDB" id="A0A2C9DZ02"/>
<dbReference type="NCBIfam" id="NF045756">
    <property type="entry name" value="MPN555"/>
    <property type="match status" value="1"/>
</dbReference>
<evidence type="ECO:0000256" key="1">
    <source>
        <dbReference type="SAM" id="Coils"/>
    </source>
</evidence>
<evidence type="ECO:0000313" key="2">
    <source>
        <dbReference type="EMBL" id="ACA33222.1"/>
    </source>
</evidence>
<dbReference type="GO" id="GO:0006457">
    <property type="term" value="P:protein folding"/>
    <property type="evidence" value="ECO:0007669"/>
    <property type="project" value="InterPro"/>
</dbReference>
<dbReference type="Proteomes" id="UP000002162">
    <property type="component" value="Chromosome"/>
</dbReference>
<dbReference type="SMR" id="A0A2C9DZ02"/>
<organism evidence="2 3">
    <name type="scientific">Ureaplasma parvum serovar 3 (strain ATCC 27815 / 27 / NCTC 11736)</name>
    <dbReference type="NCBI Taxonomy" id="505682"/>
    <lineage>
        <taxon>Bacteria</taxon>
        <taxon>Bacillati</taxon>
        <taxon>Mycoplasmatota</taxon>
        <taxon>Mycoplasmoidales</taxon>
        <taxon>Mycoplasmoidaceae</taxon>
        <taxon>Ureaplasma</taxon>
    </lineage>
</organism>
<evidence type="ECO:0000313" key="3">
    <source>
        <dbReference type="Proteomes" id="UP000002162"/>
    </source>
</evidence>
<dbReference type="HOGENOM" id="CLU_110277_0_0_14"/>
<dbReference type="KEGG" id="upa:UPA3_0067"/>
<keyword evidence="1" id="KW-0175">Coiled coil</keyword>
<dbReference type="InterPro" id="IPR027304">
    <property type="entry name" value="Trigger_fact/SurA_dom_sf"/>
</dbReference>
<dbReference type="SUPFAM" id="SSF109998">
    <property type="entry name" value="Triger factor/SurA peptide-binding domain-like"/>
    <property type="match status" value="1"/>
</dbReference>
<dbReference type="GeneID" id="29672191"/>
<dbReference type="GO" id="GO:0015031">
    <property type="term" value="P:protein transport"/>
    <property type="evidence" value="ECO:0007669"/>
    <property type="project" value="InterPro"/>
</dbReference>
<dbReference type="InterPro" id="IPR054820">
    <property type="entry name" value="MPN555-like"/>
</dbReference>
<accession>A0A2C9DZ02</accession>
<protein>
    <recommendedName>
        <fullName evidence="4">Trigger factor</fullName>
    </recommendedName>
</protein>
<sequence length="218" mass="25727">MNFKSTIVNKKPIDWKHTIVLEELNVDPKALEMHKERINTVFAKQTEEQRSQQLHNIIVRENLFNKAMTYLADFYEIDVNEEDIKDLAPRIKQAFGVEDEKLAYEIAQKIIAKALIFQDLQKEFTIEIKDEELTKILESYYEETNLSIRDFKENKAQWEAAKSTLLEEKTTAFIVDKFDRDLSILEANIRKKIAEQMELDKKIKEIQDNNKSKQNADK</sequence>
<dbReference type="RefSeq" id="WP_006688618.1">
    <property type="nucleotide sequence ID" value="NC_010503.1"/>
</dbReference>
<feature type="coiled-coil region" evidence="1">
    <location>
        <begin position="141"/>
        <end position="216"/>
    </location>
</feature>
<reference evidence="2 3" key="1">
    <citation type="submission" date="2008-02" db="EMBL/GenBank/DDBJ databases">
        <title>Genome sequence of Ureaplasma parvum serovar 3.</title>
        <authorList>
            <person name="Methe B.A."/>
            <person name="Glass J."/>
            <person name="Waites K."/>
            <person name="Shrivastava S."/>
        </authorList>
    </citation>
    <scope>NUCLEOTIDE SEQUENCE [LARGE SCALE GENOMIC DNA]</scope>
    <source>
        <strain evidence="3">ATCC 27815 / 27 / NCTC 11736</strain>
    </source>
</reference>
<evidence type="ECO:0008006" key="4">
    <source>
        <dbReference type="Google" id="ProtNLM"/>
    </source>
</evidence>
<dbReference type="InterPro" id="IPR037041">
    <property type="entry name" value="Trigger_fac_C_sf"/>
</dbReference>
<dbReference type="EMBL" id="CP000942">
    <property type="protein sequence ID" value="ACA33222.1"/>
    <property type="molecule type" value="Genomic_DNA"/>
</dbReference>
<proteinExistence type="predicted"/>
<name>A0A2C9DZ02_UREP2</name>
<gene>
    <name evidence="2" type="ordered locus">UPA3_0067</name>
</gene>
<dbReference type="Gene3D" id="1.10.3120.10">
    <property type="entry name" value="Trigger factor, C-terminal domain"/>
    <property type="match status" value="1"/>
</dbReference>